<evidence type="ECO:0000313" key="4">
    <source>
        <dbReference type="Proteomes" id="UP000253083"/>
    </source>
</evidence>
<dbReference type="AlphaFoldDB" id="A0A395JSP1"/>
<evidence type="ECO:0000313" key="3">
    <source>
        <dbReference type="EMBL" id="RBP53555.1"/>
    </source>
</evidence>
<dbReference type="InterPro" id="IPR002347">
    <property type="entry name" value="SDR_fam"/>
</dbReference>
<dbReference type="PRINTS" id="PR00081">
    <property type="entry name" value="GDHRDH"/>
</dbReference>
<sequence>MNNPLQGKHAIITGGGTGIGAAIADTLTELGARVTLMGRRLDVLSDKADSLAGASAIAVDVCDEASVTSAFAQAGDYDILINNAGLAQSAPVNRTSLAHWDKTISVNLTGVFLCSKHAVDMLRKKDYGRIITIASTAGLTGYGYVSAYCAAKHGAIGFTKALAKEMARTATTVNAVCPGYTETAILSDTIANIVSKTGCTEQAARDQLLVDNPQKKFIQPNEVASITASLCLAASNSITGQAIAVDGGETA</sequence>
<dbReference type="CDD" id="cd05233">
    <property type="entry name" value="SDR_c"/>
    <property type="match status" value="1"/>
</dbReference>
<dbReference type="PANTHER" id="PTHR42879">
    <property type="entry name" value="3-OXOACYL-(ACYL-CARRIER-PROTEIN) REDUCTASE"/>
    <property type="match status" value="1"/>
</dbReference>
<dbReference type="GO" id="GO:0032787">
    <property type="term" value="P:monocarboxylic acid metabolic process"/>
    <property type="evidence" value="ECO:0007669"/>
    <property type="project" value="UniProtKB-ARBA"/>
</dbReference>
<dbReference type="RefSeq" id="WP_113953420.1">
    <property type="nucleotide sequence ID" value="NZ_QNRT01000001.1"/>
</dbReference>
<evidence type="ECO:0000256" key="2">
    <source>
        <dbReference type="RuleBase" id="RU000363"/>
    </source>
</evidence>
<dbReference type="PRINTS" id="PR00080">
    <property type="entry name" value="SDRFAMILY"/>
</dbReference>
<comment type="similarity">
    <text evidence="1 2">Belongs to the short-chain dehydrogenases/reductases (SDR) family.</text>
</comment>
<dbReference type="InParanoid" id="A0A395JSP1"/>
<dbReference type="InterPro" id="IPR036291">
    <property type="entry name" value="NAD(P)-bd_dom_sf"/>
</dbReference>
<dbReference type="PANTHER" id="PTHR42879:SF2">
    <property type="entry name" value="3-OXOACYL-[ACYL-CARRIER-PROTEIN] REDUCTASE FABG"/>
    <property type="match status" value="1"/>
</dbReference>
<dbReference type="Proteomes" id="UP000253083">
    <property type="component" value="Unassembled WGS sequence"/>
</dbReference>
<dbReference type="PROSITE" id="PS00061">
    <property type="entry name" value="ADH_SHORT"/>
    <property type="match status" value="1"/>
</dbReference>
<name>A0A395JSP1_9GAMM</name>
<comment type="caution">
    <text evidence="3">The sequence shown here is derived from an EMBL/GenBank/DDBJ whole genome shotgun (WGS) entry which is preliminary data.</text>
</comment>
<dbReference type="SUPFAM" id="SSF51735">
    <property type="entry name" value="NAD(P)-binding Rossmann-fold domains"/>
    <property type="match status" value="1"/>
</dbReference>
<protein>
    <submittedName>
        <fullName evidence="3">NAD(P)-dependent dehydrogenase (Short-subunit alcohol dehydrogenase family)</fullName>
    </submittedName>
</protein>
<dbReference type="Pfam" id="PF00106">
    <property type="entry name" value="adh_short"/>
    <property type="match status" value="1"/>
</dbReference>
<reference evidence="3 4" key="1">
    <citation type="submission" date="2018-06" db="EMBL/GenBank/DDBJ databases">
        <title>Genomic Encyclopedia of Type Strains, Phase IV (KMG-IV): sequencing the most valuable type-strain genomes for metagenomic binning, comparative biology and taxonomic classification.</title>
        <authorList>
            <person name="Goeker M."/>
        </authorList>
    </citation>
    <scope>NUCLEOTIDE SEQUENCE [LARGE SCALE GENOMIC DNA]</scope>
    <source>
        <strain evidence="3 4">DSM 24032</strain>
    </source>
</reference>
<dbReference type="Gene3D" id="3.40.50.720">
    <property type="entry name" value="NAD(P)-binding Rossmann-like Domain"/>
    <property type="match status" value="1"/>
</dbReference>
<accession>A0A395JSP1</accession>
<proteinExistence type="inferred from homology"/>
<keyword evidence="4" id="KW-1185">Reference proteome</keyword>
<dbReference type="InterPro" id="IPR020904">
    <property type="entry name" value="Sc_DH/Rdtase_CS"/>
</dbReference>
<dbReference type="FunFam" id="3.40.50.720:FF:000084">
    <property type="entry name" value="Short-chain dehydrogenase reductase"/>
    <property type="match status" value="1"/>
</dbReference>
<gene>
    <name evidence="3" type="ORF">DFR28_101942</name>
</gene>
<dbReference type="InterPro" id="IPR050259">
    <property type="entry name" value="SDR"/>
</dbReference>
<organism evidence="3 4">
    <name type="scientific">Arenicella xantha</name>
    <dbReference type="NCBI Taxonomy" id="644221"/>
    <lineage>
        <taxon>Bacteria</taxon>
        <taxon>Pseudomonadati</taxon>
        <taxon>Pseudomonadota</taxon>
        <taxon>Gammaproteobacteria</taxon>
        <taxon>Arenicellales</taxon>
        <taxon>Arenicellaceae</taxon>
        <taxon>Arenicella</taxon>
    </lineage>
</organism>
<dbReference type="EMBL" id="QNRT01000001">
    <property type="protein sequence ID" value="RBP53555.1"/>
    <property type="molecule type" value="Genomic_DNA"/>
</dbReference>
<dbReference type="OrthoDB" id="9804774at2"/>
<evidence type="ECO:0000256" key="1">
    <source>
        <dbReference type="ARBA" id="ARBA00006484"/>
    </source>
</evidence>